<feature type="compositionally biased region" description="Low complexity" evidence="1">
    <location>
        <begin position="25"/>
        <end position="35"/>
    </location>
</feature>
<reference evidence="2 3" key="1">
    <citation type="submission" date="2008-10" db="EMBL/GenBank/DDBJ databases">
        <title>Draft genome sequence of Collinsella stercoris (DSM 13279).</title>
        <authorList>
            <person name="Sudarsanam P."/>
            <person name="Ley R."/>
            <person name="Guruge J."/>
            <person name="Turnbaugh P.J."/>
            <person name="Mahowald M."/>
            <person name="Liep D."/>
            <person name="Gordon J."/>
        </authorList>
    </citation>
    <scope>NUCLEOTIDE SEQUENCE [LARGE SCALE GENOMIC DNA]</scope>
    <source>
        <strain evidence="2 3">DSM 13279</strain>
    </source>
</reference>
<evidence type="ECO:0000256" key="1">
    <source>
        <dbReference type="SAM" id="MobiDB-lite"/>
    </source>
</evidence>
<dbReference type="AlphaFoldDB" id="B6G9Y7"/>
<keyword evidence="3" id="KW-1185">Reference proteome</keyword>
<evidence type="ECO:0000313" key="2">
    <source>
        <dbReference type="EMBL" id="EEA90842.1"/>
    </source>
</evidence>
<proteinExistence type="predicted"/>
<evidence type="ECO:0000313" key="3">
    <source>
        <dbReference type="Proteomes" id="UP000003560"/>
    </source>
</evidence>
<dbReference type="HOGENOM" id="CLU_2521846_0_0_11"/>
<dbReference type="EMBL" id="ABXJ01000055">
    <property type="protein sequence ID" value="EEA90842.1"/>
    <property type="molecule type" value="Genomic_DNA"/>
</dbReference>
<dbReference type="Proteomes" id="UP000003560">
    <property type="component" value="Unassembled WGS sequence"/>
</dbReference>
<dbReference type="STRING" id="445975.COLSTE_00878"/>
<reference evidence="2 3" key="2">
    <citation type="submission" date="2008-10" db="EMBL/GenBank/DDBJ databases">
        <authorList>
            <person name="Fulton L."/>
            <person name="Clifton S."/>
            <person name="Fulton B."/>
            <person name="Xu J."/>
            <person name="Minx P."/>
            <person name="Pepin K.H."/>
            <person name="Johnson M."/>
            <person name="Thiruvilangam P."/>
            <person name="Bhonagiri V."/>
            <person name="Nash W.E."/>
            <person name="Mardis E.R."/>
            <person name="Wilson R.K."/>
        </authorList>
    </citation>
    <scope>NUCLEOTIDE SEQUENCE [LARGE SCALE GENOMIC DNA]</scope>
    <source>
        <strain evidence="2 3">DSM 13279</strain>
    </source>
</reference>
<organism evidence="2 3">
    <name type="scientific">Collinsella stercoris DSM 13279</name>
    <dbReference type="NCBI Taxonomy" id="445975"/>
    <lineage>
        <taxon>Bacteria</taxon>
        <taxon>Bacillati</taxon>
        <taxon>Actinomycetota</taxon>
        <taxon>Coriobacteriia</taxon>
        <taxon>Coriobacteriales</taxon>
        <taxon>Coriobacteriaceae</taxon>
        <taxon>Collinsella</taxon>
    </lineage>
</organism>
<feature type="region of interest" description="Disordered" evidence="1">
    <location>
        <begin position="21"/>
        <end position="84"/>
    </location>
</feature>
<protein>
    <submittedName>
        <fullName evidence="2">Uncharacterized protein</fullName>
    </submittedName>
</protein>
<sequence>MRSSVPARTGALRCARAHLRRHAHPAVPARARTQQAPPPHAKRLSPGRTGPGDRRFALPRAGAHGPQARAVYSCQHHPSKGALA</sequence>
<comment type="caution">
    <text evidence="2">The sequence shown here is derived from an EMBL/GenBank/DDBJ whole genome shotgun (WGS) entry which is preliminary data.</text>
</comment>
<accession>B6G9Y7</accession>
<name>B6G9Y7_9ACTN</name>
<gene>
    <name evidence="2" type="ORF">COLSTE_00878</name>
</gene>